<organism evidence="1 2">
    <name type="scientific">Devosia nitrariae</name>
    <dbReference type="NCBI Taxonomy" id="2071872"/>
    <lineage>
        <taxon>Bacteria</taxon>
        <taxon>Pseudomonadati</taxon>
        <taxon>Pseudomonadota</taxon>
        <taxon>Alphaproteobacteria</taxon>
        <taxon>Hyphomicrobiales</taxon>
        <taxon>Devosiaceae</taxon>
        <taxon>Devosia</taxon>
    </lineage>
</organism>
<dbReference type="Proteomes" id="UP001156691">
    <property type="component" value="Unassembled WGS sequence"/>
</dbReference>
<evidence type="ECO:0000313" key="1">
    <source>
        <dbReference type="EMBL" id="GLQ53926.1"/>
    </source>
</evidence>
<sequence>MEAQEDNILSFNQANTLINKYGDDLKGILGMTSVATPAAADAVTPAGQCGNNAMKPMSTPTASSPWCCGTRWTLDTRLPM</sequence>
<reference evidence="2" key="1">
    <citation type="journal article" date="2019" name="Int. J. Syst. Evol. Microbiol.">
        <title>The Global Catalogue of Microorganisms (GCM) 10K type strain sequencing project: providing services to taxonomists for standard genome sequencing and annotation.</title>
        <authorList>
            <consortium name="The Broad Institute Genomics Platform"/>
            <consortium name="The Broad Institute Genome Sequencing Center for Infectious Disease"/>
            <person name="Wu L."/>
            <person name="Ma J."/>
        </authorList>
    </citation>
    <scope>NUCLEOTIDE SEQUENCE [LARGE SCALE GENOMIC DNA]</scope>
    <source>
        <strain evidence="2">NBRC 112416</strain>
    </source>
</reference>
<proteinExistence type="predicted"/>
<keyword evidence="2" id="KW-1185">Reference proteome</keyword>
<dbReference type="Gene3D" id="3.40.50.2300">
    <property type="match status" value="1"/>
</dbReference>
<accession>A0ABQ5W2J6</accession>
<name>A0ABQ5W2J6_9HYPH</name>
<dbReference type="EMBL" id="BSNS01000007">
    <property type="protein sequence ID" value="GLQ53926.1"/>
    <property type="molecule type" value="Genomic_DNA"/>
</dbReference>
<protein>
    <submittedName>
        <fullName evidence="1">Uncharacterized protein</fullName>
    </submittedName>
</protein>
<gene>
    <name evidence="1" type="ORF">GCM10010862_11850</name>
</gene>
<evidence type="ECO:0000313" key="2">
    <source>
        <dbReference type="Proteomes" id="UP001156691"/>
    </source>
</evidence>
<comment type="caution">
    <text evidence="1">The sequence shown here is derived from an EMBL/GenBank/DDBJ whole genome shotgun (WGS) entry which is preliminary data.</text>
</comment>